<accession>A0ABW1EJL3</accession>
<evidence type="ECO:0000313" key="2">
    <source>
        <dbReference type="EMBL" id="MFC5863472.1"/>
    </source>
</evidence>
<comment type="caution">
    <text evidence="2">The sequence shown here is derived from an EMBL/GenBank/DDBJ whole genome shotgun (WGS) entry which is preliminary data.</text>
</comment>
<reference evidence="3" key="1">
    <citation type="journal article" date="2019" name="Int. J. Syst. Evol. Microbiol.">
        <title>The Global Catalogue of Microorganisms (GCM) 10K type strain sequencing project: providing services to taxonomists for standard genome sequencing and annotation.</title>
        <authorList>
            <consortium name="The Broad Institute Genomics Platform"/>
            <consortium name="The Broad Institute Genome Sequencing Center for Infectious Disease"/>
            <person name="Wu L."/>
            <person name="Ma J."/>
        </authorList>
    </citation>
    <scope>NUCLEOTIDE SEQUENCE [LARGE SCALE GENOMIC DNA]</scope>
    <source>
        <strain evidence="3">JCM 4087</strain>
    </source>
</reference>
<organism evidence="2 3">
    <name type="scientific">Acidicapsa dinghuensis</name>
    <dbReference type="NCBI Taxonomy" id="2218256"/>
    <lineage>
        <taxon>Bacteria</taxon>
        <taxon>Pseudomonadati</taxon>
        <taxon>Acidobacteriota</taxon>
        <taxon>Terriglobia</taxon>
        <taxon>Terriglobales</taxon>
        <taxon>Acidobacteriaceae</taxon>
        <taxon>Acidicapsa</taxon>
    </lineage>
</organism>
<keyword evidence="1" id="KW-0472">Membrane</keyword>
<evidence type="ECO:0000256" key="1">
    <source>
        <dbReference type="SAM" id="Phobius"/>
    </source>
</evidence>
<proteinExistence type="predicted"/>
<name>A0ABW1EJL3_9BACT</name>
<protein>
    <submittedName>
        <fullName evidence="2">Uncharacterized protein</fullName>
    </submittedName>
</protein>
<evidence type="ECO:0000313" key="3">
    <source>
        <dbReference type="Proteomes" id="UP001596091"/>
    </source>
</evidence>
<keyword evidence="1" id="KW-0812">Transmembrane</keyword>
<dbReference type="RefSeq" id="WP_263340457.1">
    <property type="nucleotide sequence ID" value="NZ_JAGSYH010000005.1"/>
</dbReference>
<keyword evidence="3" id="KW-1185">Reference proteome</keyword>
<dbReference type="Proteomes" id="UP001596091">
    <property type="component" value="Unassembled WGS sequence"/>
</dbReference>
<keyword evidence="1" id="KW-1133">Transmembrane helix</keyword>
<sequence>MTIMDAPKYDAARVKRRGQIISGTLIGVLVLVVFLWFFTGRPFDYPWTWWTYWAGERDVNQFLLAVESNDMVRAYAIWNNDFDWRNHPDKYQTYTFARFQQDFGPNSNANDYGTIKSHEIVARRLTGSALIVAAMMNGRKSHPLFLAFDRHDHTLSFSPFELNLNPY</sequence>
<feature type="transmembrane region" description="Helical" evidence="1">
    <location>
        <begin position="20"/>
        <end position="38"/>
    </location>
</feature>
<dbReference type="EMBL" id="JBHSPH010000005">
    <property type="protein sequence ID" value="MFC5863472.1"/>
    <property type="molecule type" value="Genomic_DNA"/>
</dbReference>
<gene>
    <name evidence="2" type="ORF">ACFPT7_14295</name>
</gene>